<comment type="caution">
    <text evidence="1">The sequence shown here is derived from an EMBL/GenBank/DDBJ whole genome shotgun (WGS) entry which is preliminary data.</text>
</comment>
<reference evidence="1" key="2">
    <citation type="submission" date="2023-05" db="EMBL/GenBank/DDBJ databases">
        <authorList>
            <consortium name="Lawrence Berkeley National Laboratory"/>
            <person name="Steindorff A."/>
            <person name="Hensen N."/>
            <person name="Bonometti L."/>
            <person name="Westerberg I."/>
            <person name="Brannstrom I.O."/>
            <person name="Guillou S."/>
            <person name="Cros-Aarteil S."/>
            <person name="Calhoun S."/>
            <person name="Haridas S."/>
            <person name="Kuo A."/>
            <person name="Mondo S."/>
            <person name="Pangilinan J."/>
            <person name="Riley R."/>
            <person name="Labutti K."/>
            <person name="Andreopoulos B."/>
            <person name="Lipzen A."/>
            <person name="Chen C."/>
            <person name="Yanf M."/>
            <person name="Daum C."/>
            <person name="Ng V."/>
            <person name="Clum A."/>
            <person name="Ohm R."/>
            <person name="Martin F."/>
            <person name="Silar P."/>
            <person name="Natvig D."/>
            <person name="Lalanne C."/>
            <person name="Gautier V."/>
            <person name="Ament-Velasquez S.L."/>
            <person name="Kruys A."/>
            <person name="Hutchinson M.I."/>
            <person name="Powell A.J."/>
            <person name="Barry K."/>
            <person name="Miller A.N."/>
            <person name="Grigoriev I.V."/>
            <person name="Debuchy R."/>
            <person name="Gladieux P."/>
            <person name="Thoren M.H."/>
            <person name="Johannesson H."/>
        </authorList>
    </citation>
    <scope>NUCLEOTIDE SEQUENCE</scope>
    <source>
        <strain evidence="1">CBS 990.96</strain>
    </source>
</reference>
<dbReference type="AlphaFoldDB" id="A0AAN7BHY5"/>
<evidence type="ECO:0000313" key="1">
    <source>
        <dbReference type="EMBL" id="KAK4223585.1"/>
    </source>
</evidence>
<protein>
    <submittedName>
        <fullName evidence="1">Uncharacterized protein</fullName>
    </submittedName>
</protein>
<organism evidence="1 2">
    <name type="scientific">Podospora fimiseda</name>
    <dbReference type="NCBI Taxonomy" id="252190"/>
    <lineage>
        <taxon>Eukaryota</taxon>
        <taxon>Fungi</taxon>
        <taxon>Dikarya</taxon>
        <taxon>Ascomycota</taxon>
        <taxon>Pezizomycotina</taxon>
        <taxon>Sordariomycetes</taxon>
        <taxon>Sordariomycetidae</taxon>
        <taxon>Sordariales</taxon>
        <taxon>Podosporaceae</taxon>
        <taxon>Podospora</taxon>
    </lineage>
</organism>
<dbReference type="Proteomes" id="UP001301958">
    <property type="component" value="Unassembled WGS sequence"/>
</dbReference>
<sequence>MSSRLFLRTRQVFLRRTHYVRPFSFSNNQKIDLAQLCANLGIDPNVGKLPSPSGVNKEIWDKYVERFRDGLNNKNDLNGSTTTSEVNKRLTYSPPTRRWLPFDLPKGAPLQPGKVLTVISWNLECDEKYDMIPSIRTARCLQLIRREFKIKAAQSQSILMFQKVSKEALEVIKGSPWIRKRFSIAGTFSSDSSSSPPPNLPEDVMAREDFHRGEESYRTLILVPKVTPITNCFRVYRGNQGLQGQGVEYLVVDIPIQQTKTSSKNIRFVTSYSDLPYVGDVKYSSHLLKRSVGDVTNIFKQAKGHQQVVGGFASVDVGTQPGQCQGQLDEGPFNSQGEREKIVTIDKPLRIGHPVHFDIQVLDKHKPQQIHGFIFGKYNIQVGDKEKGWMNEKDIECMRLGWMPKYREEEGDDSTDTPIVPDWFLTSPARTRNVSTRITPAHAASLLQRRFLRGGVDAGGWTLTARINERVDDAGNHVHNYPGHISFVRVPI</sequence>
<reference evidence="1" key="1">
    <citation type="journal article" date="2023" name="Mol. Phylogenet. Evol.">
        <title>Genome-scale phylogeny and comparative genomics of the fungal order Sordariales.</title>
        <authorList>
            <person name="Hensen N."/>
            <person name="Bonometti L."/>
            <person name="Westerberg I."/>
            <person name="Brannstrom I.O."/>
            <person name="Guillou S."/>
            <person name="Cros-Aarteil S."/>
            <person name="Calhoun S."/>
            <person name="Haridas S."/>
            <person name="Kuo A."/>
            <person name="Mondo S."/>
            <person name="Pangilinan J."/>
            <person name="Riley R."/>
            <person name="LaButti K."/>
            <person name="Andreopoulos B."/>
            <person name="Lipzen A."/>
            <person name="Chen C."/>
            <person name="Yan M."/>
            <person name="Daum C."/>
            <person name="Ng V."/>
            <person name="Clum A."/>
            <person name="Steindorff A."/>
            <person name="Ohm R.A."/>
            <person name="Martin F."/>
            <person name="Silar P."/>
            <person name="Natvig D.O."/>
            <person name="Lalanne C."/>
            <person name="Gautier V."/>
            <person name="Ament-Velasquez S.L."/>
            <person name="Kruys A."/>
            <person name="Hutchinson M.I."/>
            <person name="Powell A.J."/>
            <person name="Barry K."/>
            <person name="Miller A.N."/>
            <person name="Grigoriev I.V."/>
            <person name="Debuchy R."/>
            <person name="Gladieux P."/>
            <person name="Hiltunen Thoren M."/>
            <person name="Johannesson H."/>
        </authorList>
    </citation>
    <scope>NUCLEOTIDE SEQUENCE</scope>
    <source>
        <strain evidence="1">CBS 990.96</strain>
    </source>
</reference>
<proteinExistence type="predicted"/>
<name>A0AAN7BHY5_9PEZI</name>
<dbReference type="EMBL" id="MU865421">
    <property type="protein sequence ID" value="KAK4223585.1"/>
    <property type="molecule type" value="Genomic_DNA"/>
</dbReference>
<evidence type="ECO:0000313" key="2">
    <source>
        <dbReference type="Proteomes" id="UP001301958"/>
    </source>
</evidence>
<gene>
    <name evidence="1" type="ORF">QBC38DRAFT_487360</name>
</gene>
<keyword evidence="2" id="KW-1185">Reference proteome</keyword>
<accession>A0AAN7BHY5</accession>